<feature type="transmembrane region" description="Helical" evidence="1">
    <location>
        <begin position="310"/>
        <end position="333"/>
    </location>
</feature>
<proteinExistence type="predicted"/>
<keyword evidence="1" id="KW-1133">Transmembrane helix</keyword>
<dbReference type="RefSeq" id="WP_377257414.1">
    <property type="nucleotide sequence ID" value="NZ_JBHLUH010000063.1"/>
</dbReference>
<keyword evidence="4" id="KW-1185">Reference proteome</keyword>
<dbReference type="EMBL" id="JBHLUH010000063">
    <property type="protein sequence ID" value="MFC0531992.1"/>
    <property type="molecule type" value="Genomic_DNA"/>
</dbReference>
<dbReference type="EC" id="2.3.-.-" evidence="3"/>
<dbReference type="PANTHER" id="PTHR23028:SF53">
    <property type="entry name" value="ACYL_TRANSF_3 DOMAIN-CONTAINING PROTEIN"/>
    <property type="match status" value="1"/>
</dbReference>
<dbReference type="GO" id="GO:0016746">
    <property type="term" value="F:acyltransferase activity"/>
    <property type="evidence" value="ECO:0007669"/>
    <property type="project" value="UniProtKB-KW"/>
</dbReference>
<feature type="transmembrane region" description="Helical" evidence="1">
    <location>
        <begin position="223"/>
        <end position="243"/>
    </location>
</feature>
<dbReference type="PANTHER" id="PTHR23028">
    <property type="entry name" value="ACETYLTRANSFERASE"/>
    <property type="match status" value="1"/>
</dbReference>
<keyword evidence="1" id="KW-0472">Membrane</keyword>
<dbReference type="InterPro" id="IPR050879">
    <property type="entry name" value="Acyltransferase_3"/>
</dbReference>
<organism evidence="3 4">
    <name type="scientific">Phytohabitans kaempferiae</name>
    <dbReference type="NCBI Taxonomy" id="1620943"/>
    <lineage>
        <taxon>Bacteria</taxon>
        <taxon>Bacillati</taxon>
        <taxon>Actinomycetota</taxon>
        <taxon>Actinomycetes</taxon>
        <taxon>Micromonosporales</taxon>
        <taxon>Micromonosporaceae</taxon>
    </lineage>
</organism>
<name>A0ABV6MC33_9ACTN</name>
<comment type="caution">
    <text evidence="3">The sequence shown here is derived from an EMBL/GenBank/DDBJ whole genome shotgun (WGS) entry which is preliminary data.</text>
</comment>
<feature type="transmembrane region" description="Helical" evidence="1">
    <location>
        <begin position="249"/>
        <end position="267"/>
    </location>
</feature>
<protein>
    <submittedName>
        <fullName evidence="3">Acyltransferase family protein</fullName>
        <ecNumber evidence="3">2.3.-.-</ecNumber>
    </submittedName>
</protein>
<feature type="domain" description="Acyltransferase 3" evidence="2">
    <location>
        <begin position="6"/>
        <end position="330"/>
    </location>
</feature>
<feature type="transmembrane region" description="Helical" evidence="1">
    <location>
        <begin position="41"/>
        <end position="62"/>
    </location>
</feature>
<dbReference type="Proteomes" id="UP001589867">
    <property type="component" value="Unassembled WGS sequence"/>
</dbReference>
<dbReference type="Pfam" id="PF01757">
    <property type="entry name" value="Acyl_transf_3"/>
    <property type="match status" value="1"/>
</dbReference>
<sequence length="365" mass="40162">MSRLPSLTGLRFAAAFAVFGLHVYSFVKLTDPFAQRAAKLLFDAGDLGVSFFFVLSGFVLAWSARPDRGPLRLWQGRVARIYPAYLVALALAVGSLYVTDRIPPIFWEPLGSAAVLLHGWYTQDFVYLGINPVGWSLSGEMFFYLCFPLLYAGLRRLGPAALYATGAALIALTWAMPWIATVAVAPEHERWFVYVFPVTRMTEFALGIVLARLVLAGAWRGPGLRVATVLFAANYLAVGLAPAVTRDTAAVIVGTALLIPAAARADLRGERSPWRHPIAVHLGEVSYAFFLVHLTIVVTATELFDLRGPWALWPALGIAAGMLLVSYVLAYALHRWVEVPCMRLVNRRVTLPARWRRRPSPVDAA</sequence>
<feature type="transmembrane region" description="Helical" evidence="1">
    <location>
        <begin position="161"/>
        <end position="185"/>
    </location>
</feature>
<reference evidence="3 4" key="1">
    <citation type="submission" date="2024-09" db="EMBL/GenBank/DDBJ databases">
        <authorList>
            <person name="Sun Q."/>
            <person name="Mori K."/>
        </authorList>
    </citation>
    <scope>NUCLEOTIDE SEQUENCE [LARGE SCALE GENOMIC DNA]</scope>
    <source>
        <strain evidence="3 4">TBRC 3947</strain>
    </source>
</reference>
<evidence type="ECO:0000259" key="2">
    <source>
        <dbReference type="Pfam" id="PF01757"/>
    </source>
</evidence>
<evidence type="ECO:0000313" key="3">
    <source>
        <dbReference type="EMBL" id="MFC0531992.1"/>
    </source>
</evidence>
<evidence type="ECO:0000313" key="4">
    <source>
        <dbReference type="Proteomes" id="UP001589867"/>
    </source>
</evidence>
<keyword evidence="3" id="KW-0012">Acyltransferase</keyword>
<accession>A0ABV6MC33</accession>
<evidence type="ECO:0000256" key="1">
    <source>
        <dbReference type="SAM" id="Phobius"/>
    </source>
</evidence>
<dbReference type="InterPro" id="IPR002656">
    <property type="entry name" value="Acyl_transf_3_dom"/>
</dbReference>
<feature type="transmembrane region" description="Helical" evidence="1">
    <location>
        <begin position="279"/>
        <end position="298"/>
    </location>
</feature>
<keyword evidence="3" id="KW-0808">Transferase</keyword>
<feature type="transmembrane region" description="Helical" evidence="1">
    <location>
        <begin position="82"/>
        <end position="98"/>
    </location>
</feature>
<gene>
    <name evidence="3" type="ORF">ACFFIA_30510</name>
</gene>
<feature type="transmembrane region" description="Helical" evidence="1">
    <location>
        <begin position="12"/>
        <end position="29"/>
    </location>
</feature>
<feature type="transmembrane region" description="Helical" evidence="1">
    <location>
        <begin position="191"/>
        <end position="211"/>
    </location>
</feature>
<keyword evidence="1" id="KW-0812">Transmembrane</keyword>
<feature type="transmembrane region" description="Helical" evidence="1">
    <location>
        <begin position="133"/>
        <end position="154"/>
    </location>
</feature>